<dbReference type="GO" id="GO:0003676">
    <property type="term" value="F:nucleic acid binding"/>
    <property type="evidence" value="ECO:0007669"/>
    <property type="project" value="UniProtKB-UniRule"/>
</dbReference>
<organism evidence="3 4">
    <name type="scientific">Taxus chinensis</name>
    <name type="common">Chinese yew</name>
    <name type="synonym">Taxus wallichiana var. chinensis</name>
    <dbReference type="NCBI Taxonomy" id="29808"/>
    <lineage>
        <taxon>Eukaryota</taxon>
        <taxon>Viridiplantae</taxon>
        <taxon>Streptophyta</taxon>
        <taxon>Embryophyta</taxon>
        <taxon>Tracheophyta</taxon>
        <taxon>Spermatophyta</taxon>
        <taxon>Pinopsida</taxon>
        <taxon>Pinidae</taxon>
        <taxon>Conifers II</taxon>
        <taxon>Cupressales</taxon>
        <taxon>Taxaceae</taxon>
        <taxon>Taxus</taxon>
    </lineage>
</organism>
<dbReference type="InterPro" id="IPR001374">
    <property type="entry name" value="R3H_dom"/>
</dbReference>
<dbReference type="Proteomes" id="UP000824469">
    <property type="component" value="Unassembled WGS sequence"/>
</dbReference>
<dbReference type="EMBL" id="JAHRHJ020000005">
    <property type="protein sequence ID" value="KAH9313662.1"/>
    <property type="molecule type" value="Genomic_DNA"/>
</dbReference>
<proteinExistence type="predicted"/>
<dbReference type="InterPro" id="IPR051937">
    <property type="entry name" value="R3H_domain_containing"/>
</dbReference>
<dbReference type="CDD" id="cd02642">
    <property type="entry name" value="R3H_encore_like"/>
    <property type="match status" value="1"/>
</dbReference>
<dbReference type="PANTHER" id="PTHR15672">
    <property type="entry name" value="CAMP-REGULATED PHOSPHOPROTEIN 21 RELATED R3H DOMAIN CONTAINING PROTEIN"/>
    <property type="match status" value="1"/>
</dbReference>
<dbReference type="SUPFAM" id="SSF82708">
    <property type="entry name" value="R3H domain"/>
    <property type="match status" value="1"/>
</dbReference>
<feature type="domain" description="R3H" evidence="2">
    <location>
        <begin position="15"/>
        <end position="80"/>
    </location>
</feature>
<accession>A0AA38FZY9</accession>
<evidence type="ECO:0000259" key="2">
    <source>
        <dbReference type="PROSITE" id="PS51061"/>
    </source>
</evidence>
<dbReference type="InterPro" id="IPR036867">
    <property type="entry name" value="R3H_dom_sf"/>
</dbReference>
<dbReference type="Gene3D" id="3.30.1370.50">
    <property type="entry name" value="R3H-like domain"/>
    <property type="match status" value="1"/>
</dbReference>
<feature type="non-terminal residue" evidence="3">
    <location>
        <position position="1"/>
    </location>
</feature>
<evidence type="ECO:0000256" key="1">
    <source>
        <dbReference type="ARBA" id="ARBA00022553"/>
    </source>
</evidence>
<keyword evidence="1" id="KW-0597">Phosphoprotein</keyword>
<dbReference type="PANTHER" id="PTHR15672:SF25">
    <property type="entry name" value="OS01G0100600 PROTEIN"/>
    <property type="match status" value="1"/>
</dbReference>
<sequence>AGELAWLVKDNLPCKHLILSAEETFIKFLEPSSSSEDILELEPMVSYHRMLLHRLADIFCLAHESVGEGDDRHLIVERCQDSSIPAVLVSDVLEWQYGETKSQQAACQLLKRKIALPESHQQMHRGGELRLHTCGRFDHLICKNMFHRRSTDLSIWEDEKALVLAETGTERSTSFFEDANKDSEVKTSNVGTNKALAKGATEPQELLGNLTLLGSHRTMESLQFPRGNALVTKSSANGITKWWCFSAPRHQVGGNFLPLHLIQPRPAMFSAIPLRQSAAKWPWENQALHLKAMCL</sequence>
<gene>
    <name evidence="3" type="ORF">KI387_022289</name>
</gene>
<name>A0AA38FZY9_TAXCH</name>
<dbReference type="PROSITE" id="PS51061">
    <property type="entry name" value="R3H"/>
    <property type="match status" value="1"/>
</dbReference>
<reference evidence="3 4" key="1">
    <citation type="journal article" date="2021" name="Nat. Plants">
        <title>The Taxus genome provides insights into paclitaxel biosynthesis.</title>
        <authorList>
            <person name="Xiong X."/>
            <person name="Gou J."/>
            <person name="Liao Q."/>
            <person name="Li Y."/>
            <person name="Zhou Q."/>
            <person name="Bi G."/>
            <person name="Li C."/>
            <person name="Du R."/>
            <person name="Wang X."/>
            <person name="Sun T."/>
            <person name="Guo L."/>
            <person name="Liang H."/>
            <person name="Lu P."/>
            <person name="Wu Y."/>
            <person name="Zhang Z."/>
            <person name="Ro D.K."/>
            <person name="Shang Y."/>
            <person name="Huang S."/>
            <person name="Yan J."/>
        </authorList>
    </citation>
    <scope>NUCLEOTIDE SEQUENCE [LARGE SCALE GENOMIC DNA]</scope>
    <source>
        <strain evidence="3">Ta-2019</strain>
    </source>
</reference>
<dbReference type="SMART" id="SM00393">
    <property type="entry name" value="R3H"/>
    <property type="match status" value="1"/>
</dbReference>
<evidence type="ECO:0000313" key="3">
    <source>
        <dbReference type="EMBL" id="KAH9313662.1"/>
    </source>
</evidence>
<comment type="caution">
    <text evidence="3">The sequence shown here is derived from an EMBL/GenBank/DDBJ whole genome shotgun (WGS) entry which is preliminary data.</text>
</comment>
<keyword evidence="4" id="KW-1185">Reference proteome</keyword>
<evidence type="ECO:0000313" key="4">
    <source>
        <dbReference type="Proteomes" id="UP000824469"/>
    </source>
</evidence>
<protein>
    <recommendedName>
        <fullName evidence="2">R3H domain-containing protein</fullName>
    </recommendedName>
</protein>
<dbReference type="Pfam" id="PF01424">
    <property type="entry name" value="R3H"/>
    <property type="match status" value="1"/>
</dbReference>
<dbReference type="AlphaFoldDB" id="A0AA38FZY9"/>